<dbReference type="GO" id="GO:0006888">
    <property type="term" value="P:endoplasmic reticulum to Golgi vesicle-mediated transport"/>
    <property type="evidence" value="ECO:0007669"/>
    <property type="project" value="TreeGrafter"/>
</dbReference>
<dbReference type="InterPro" id="IPR045913">
    <property type="entry name" value="TBC20/Gyp8-like"/>
</dbReference>
<feature type="domain" description="Rab-GAP TBC" evidence="4">
    <location>
        <begin position="92"/>
        <end position="277"/>
    </location>
</feature>
<dbReference type="EMBL" id="RIBY02002034">
    <property type="protein sequence ID" value="KAH9826081.1"/>
    <property type="molecule type" value="Genomic_DNA"/>
</dbReference>
<keyword evidence="6" id="KW-1185">Reference proteome</keyword>
<dbReference type="Gene3D" id="1.10.472.80">
    <property type="entry name" value="Ypt/Rab-GAP domain of gyp1p, domain 3"/>
    <property type="match status" value="1"/>
</dbReference>
<evidence type="ECO:0000313" key="6">
    <source>
        <dbReference type="Proteomes" id="UP001138500"/>
    </source>
</evidence>
<organism evidence="5 6">
    <name type="scientific">Teratosphaeria destructans</name>
    <dbReference type="NCBI Taxonomy" id="418781"/>
    <lineage>
        <taxon>Eukaryota</taxon>
        <taxon>Fungi</taxon>
        <taxon>Dikarya</taxon>
        <taxon>Ascomycota</taxon>
        <taxon>Pezizomycotina</taxon>
        <taxon>Dothideomycetes</taxon>
        <taxon>Dothideomycetidae</taxon>
        <taxon>Mycosphaerellales</taxon>
        <taxon>Teratosphaeriaceae</taxon>
        <taxon>Teratosphaeria</taxon>
    </lineage>
</organism>
<dbReference type="SUPFAM" id="SSF47923">
    <property type="entry name" value="Ypt/Rab-GAP domain of gyp1p"/>
    <property type="match status" value="2"/>
</dbReference>
<reference evidence="5 6" key="2">
    <citation type="journal article" date="2021" name="Curr. Genet.">
        <title>Genetic response to nitrogen starvation in the aggressive Eucalyptus foliar pathogen Teratosphaeria destructans.</title>
        <authorList>
            <person name="Havenga M."/>
            <person name="Wingfield B.D."/>
            <person name="Wingfield M.J."/>
            <person name="Dreyer L.L."/>
            <person name="Roets F."/>
            <person name="Aylward J."/>
        </authorList>
    </citation>
    <scope>NUCLEOTIDE SEQUENCE [LARGE SCALE GENOMIC DNA]</scope>
    <source>
        <strain evidence="5">CMW44962</strain>
    </source>
</reference>
<keyword evidence="3" id="KW-0472">Membrane</keyword>
<evidence type="ECO:0000313" key="5">
    <source>
        <dbReference type="EMBL" id="KAH9826081.1"/>
    </source>
</evidence>
<dbReference type="PROSITE" id="PS50086">
    <property type="entry name" value="TBC_RABGAP"/>
    <property type="match status" value="1"/>
</dbReference>
<dbReference type="GO" id="GO:0005096">
    <property type="term" value="F:GTPase activator activity"/>
    <property type="evidence" value="ECO:0007669"/>
    <property type="project" value="UniProtKB-KW"/>
</dbReference>
<dbReference type="PANTHER" id="PTHR20913">
    <property type="entry name" value="TBC1 DOMAIN FAMILY MEMBER 20/GTPASE"/>
    <property type="match status" value="1"/>
</dbReference>
<evidence type="ECO:0000256" key="1">
    <source>
        <dbReference type="ARBA" id="ARBA00022468"/>
    </source>
</evidence>
<dbReference type="FunFam" id="1.10.8.1310:FF:000001">
    <property type="entry name" value="TBC1 domain family, member 20"/>
    <property type="match status" value="1"/>
</dbReference>
<dbReference type="OrthoDB" id="206700at2759"/>
<dbReference type="AlphaFoldDB" id="A0A9W7SNY2"/>
<dbReference type="Pfam" id="PF00566">
    <property type="entry name" value="RabGAP-TBC"/>
    <property type="match status" value="1"/>
</dbReference>
<keyword evidence="3" id="KW-0812">Transmembrane</keyword>
<keyword evidence="1" id="KW-0343">GTPase activation</keyword>
<dbReference type="SMART" id="SM00164">
    <property type="entry name" value="TBC"/>
    <property type="match status" value="1"/>
</dbReference>
<dbReference type="InterPro" id="IPR000195">
    <property type="entry name" value="Rab-GAP-TBC_dom"/>
</dbReference>
<evidence type="ECO:0000259" key="4">
    <source>
        <dbReference type="PROSITE" id="PS50086"/>
    </source>
</evidence>
<reference evidence="5 6" key="1">
    <citation type="journal article" date="2018" name="IMA Fungus">
        <title>IMA Genome-F 10: Nine draft genome sequences of Claviceps purpurea s.lat., including C. arundinis, C. humidiphila, and C. cf. spartinae, pseudomolecules for the pitch canker pathogen Fusarium circinatum, draft genome of Davidsoniella eucalypti, Grosmannia galeiformis, Quambalaria eucalypti, and Teratosphaeria destructans.</title>
        <authorList>
            <person name="Wingfield B.D."/>
            <person name="Liu M."/>
            <person name="Nguyen H.D."/>
            <person name="Lane F.A."/>
            <person name="Morgan S.W."/>
            <person name="De Vos L."/>
            <person name="Wilken P.M."/>
            <person name="Duong T.A."/>
            <person name="Aylward J."/>
            <person name="Coetzee M.P."/>
            <person name="Dadej K."/>
            <person name="De Beer Z.W."/>
            <person name="Findlay W."/>
            <person name="Havenga M."/>
            <person name="Kolarik M."/>
            <person name="Menzies J.G."/>
            <person name="Naidoo K."/>
            <person name="Pochopski O."/>
            <person name="Shoukouhi P."/>
            <person name="Santana Q.C."/>
            <person name="Seifert K.A."/>
            <person name="Soal N."/>
            <person name="Steenkamp E.T."/>
            <person name="Tatham C.T."/>
            <person name="van der Nest M.A."/>
            <person name="Wingfield M.J."/>
        </authorList>
    </citation>
    <scope>NUCLEOTIDE SEQUENCE [LARGE SCALE GENOMIC DNA]</scope>
    <source>
        <strain evidence="5">CMW44962</strain>
    </source>
</reference>
<sequence length="454" mass="51646">MAATTSAKAPDHTEAARSDRSASALMKPSNSDKGSASTGDNGIPVPPLKLSATWRSDPLIRDKGAKVHDILKACHDVDVDWLRQLAASEGGLVEDELRRTAWPILLGCDPRHRAIETLSWEKLAPHHDEHQVELDVNRSFVYYPEDETESRKDARKVELSNLITEVLRRHPLLHYFQGYHDIVQVLLLVLGANAAVEPVARLSLLRIRDFMLPSMTGTESYLRLLPAILYAVDPEVYQHLSHTQPFFALAATLTLYAHDIEEYGDIARLFDFLLASEASVSLYLFAVIVVSRKKELMEIEADEPEMLHAILSKLPKPLDLEHLIHCTTEAFDKYPPEKLPGRAWSHVSSYSVLKTTHLDETLQRQTLEDGERWFEMHDQEIQRKEAWLKRQQRARLLLRQYRRPAAFTGLAVLFALVAYMARDEGRVSSLMHVTVPLVTRLRDGARDLLNQYMT</sequence>
<proteinExistence type="predicted"/>
<name>A0A9W7SNY2_9PEZI</name>
<evidence type="ECO:0000256" key="2">
    <source>
        <dbReference type="SAM" id="MobiDB-lite"/>
    </source>
</evidence>
<comment type="caution">
    <text evidence="5">The sequence shown here is derived from an EMBL/GenBank/DDBJ whole genome shotgun (WGS) entry which is preliminary data.</text>
</comment>
<evidence type="ECO:0000256" key="3">
    <source>
        <dbReference type="SAM" id="Phobius"/>
    </source>
</evidence>
<feature type="compositionally biased region" description="Basic and acidic residues" evidence="2">
    <location>
        <begin position="9"/>
        <end position="20"/>
    </location>
</feature>
<dbReference type="GO" id="GO:0005789">
    <property type="term" value="C:endoplasmic reticulum membrane"/>
    <property type="evidence" value="ECO:0007669"/>
    <property type="project" value="TreeGrafter"/>
</dbReference>
<accession>A0A9W7SNY2</accession>
<feature type="transmembrane region" description="Helical" evidence="3">
    <location>
        <begin position="405"/>
        <end position="421"/>
    </location>
</feature>
<dbReference type="PANTHER" id="PTHR20913:SF7">
    <property type="entry name" value="RE60063P"/>
    <property type="match status" value="1"/>
</dbReference>
<gene>
    <name evidence="5" type="ORF">Tdes44962_MAKER03733</name>
</gene>
<keyword evidence="3" id="KW-1133">Transmembrane helix</keyword>
<dbReference type="Proteomes" id="UP001138500">
    <property type="component" value="Unassembled WGS sequence"/>
</dbReference>
<dbReference type="Gene3D" id="1.10.8.1310">
    <property type="match status" value="1"/>
</dbReference>
<dbReference type="InterPro" id="IPR035969">
    <property type="entry name" value="Rab-GAP_TBC_sf"/>
</dbReference>
<protein>
    <submittedName>
        <fullName evidence="5">TBC1 domain family member 20-like</fullName>
    </submittedName>
</protein>
<feature type="compositionally biased region" description="Polar residues" evidence="2">
    <location>
        <begin position="28"/>
        <end position="40"/>
    </location>
</feature>
<dbReference type="FunFam" id="1.10.472.80:FF:000060">
    <property type="entry name" value="TBC domain protein, putative"/>
    <property type="match status" value="1"/>
</dbReference>
<feature type="region of interest" description="Disordered" evidence="2">
    <location>
        <begin position="1"/>
        <end position="49"/>
    </location>
</feature>